<organism evidence="2">
    <name type="scientific">Sus scrofa</name>
    <name type="common">Pig</name>
    <dbReference type="NCBI Taxonomy" id="9823"/>
    <lineage>
        <taxon>Eukaryota</taxon>
        <taxon>Metazoa</taxon>
        <taxon>Chordata</taxon>
        <taxon>Craniata</taxon>
        <taxon>Vertebrata</taxon>
        <taxon>Euteleostomi</taxon>
        <taxon>Mammalia</taxon>
        <taxon>Eutheria</taxon>
        <taxon>Laurasiatheria</taxon>
        <taxon>Artiodactyla</taxon>
        <taxon>Suina</taxon>
        <taxon>Suidae</taxon>
        <taxon>Sus</taxon>
    </lineage>
</organism>
<dbReference type="AlphaFoldDB" id="A0A287BEI5"/>
<dbReference type="PANTHER" id="PTHR46731:SF1">
    <property type="entry name" value="F-BOX ONLY PROTEIN 15"/>
    <property type="match status" value="1"/>
</dbReference>
<dbReference type="PANTHER" id="PTHR46731">
    <property type="entry name" value="F-BOX ONLY PROTEIN 15"/>
    <property type="match status" value="1"/>
</dbReference>
<dbReference type="GeneID" id="100516237"/>
<name>A0A287BEI5_PIG</name>
<evidence type="ECO:0000259" key="1">
    <source>
        <dbReference type="PROSITE" id="PS50181"/>
    </source>
</evidence>
<dbReference type="SUPFAM" id="SSF81383">
    <property type="entry name" value="F-box domain"/>
    <property type="match status" value="1"/>
</dbReference>
<feature type="domain" description="F-box" evidence="1">
    <location>
        <begin position="75"/>
        <end position="124"/>
    </location>
</feature>
<dbReference type="Pfam" id="PF12937">
    <property type="entry name" value="F-box-like"/>
    <property type="match status" value="1"/>
</dbReference>
<reference evidence="2" key="1">
    <citation type="journal article" date="2019" name="PeerJ">
        <title>Genes of the pig, Sus scrofa, reconstructed with EvidentialGene.</title>
        <authorList>
            <person name="Gilbert D.G."/>
        </authorList>
    </citation>
    <scope>NUCLEOTIDE SEQUENCE</scope>
</reference>
<protein>
    <submittedName>
        <fullName evidence="2">F-box only protein 15 isoform 2</fullName>
    </submittedName>
</protein>
<proteinExistence type="predicted"/>
<accession>A0A287BEI5</accession>
<dbReference type="EMBL" id="DQIR01101557">
    <property type="protein sequence ID" value="HDA57033.1"/>
    <property type="molecule type" value="Transcribed_RNA"/>
</dbReference>
<dbReference type="InterPro" id="IPR036047">
    <property type="entry name" value="F-box-like_dom_sf"/>
</dbReference>
<dbReference type="InterPro" id="IPR001810">
    <property type="entry name" value="F-box_dom"/>
</dbReference>
<sequence>MATGRGRLLQQYWLGLLARRPRIGGDFWAPGSAGEAARSAGFRMGLGVRLAAGCAAQNHCVQRDVRCEKFHTGCSVSLDSLPSEILLKILFYLDAVTLLCMGCVNRRFYHLANDKISGLGWVIIVKEKSGKEYTMEHVDLSINDSSVTIVWYGKNWPSLATLSTLDLCGVTPVFMDRSKIPTKNRPRWHSLIAKYDLSHLTESTMIGCDRLIRIFCLNPGLVVGLWQREEELAFVMANLHFHHLVERSTLGSAAVPYELPPHTPFLDDSPEYGLHGYQLHVDMHSGGVFCLCGTFDNLFTKKGYIENEYVKLIVISFKNSTEHLPLIGKVGLSWKTNIFDGYIKSCSIMDVTLLDEYGKPFWCFSSPVCIQSSSRPSDGPNFLGETYYVDYVDSEGKVHVELLWLQETEEYLIVSLVLYLRVAKVNHWFGTKY</sequence>
<dbReference type="CDD" id="cd22093">
    <property type="entry name" value="F-box_FBXO15"/>
    <property type="match status" value="1"/>
</dbReference>
<dbReference type="CTD" id="201456"/>
<dbReference type="PROSITE" id="PS50181">
    <property type="entry name" value="FBOX"/>
    <property type="match status" value="1"/>
</dbReference>
<evidence type="ECO:0000313" key="2">
    <source>
        <dbReference type="EMBL" id="HDA57033.1"/>
    </source>
</evidence>
<dbReference type="RefSeq" id="XP_020954852.1">
    <property type="nucleotide sequence ID" value="XM_021099193.1"/>
</dbReference>
<dbReference type="Gene3D" id="1.20.1280.50">
    <property type="match status" value="1"/>
</dbReference>
<dbReference type="SMART" id="SM00256">
    <property type="entry name" value="FBOX"/>
    <property type="match status" value="1"/>
</dbReference>